<evidence type="ECO:0000259" key="11">
    <source>
        <dbReference type="Pfam" id="PF21687"/>
    </source>
</evidence>
<evidence type="ECO:0000256" key="7">
    <source>
        <dbReference type="ARBA" id="ARBA00022927"/>
    </source>
</evidence>
<reference evidence="12" key="1">
    <citation type="journal article" date="2022" name="Environ. Microbiol.">
        <title>Geoalkalibacter halelectricus SAP #1 sp. nov. possessing extracellular electron transfer and mineral#reducing capabilities from a haloalkaline environment.</title>
        <authorList>
            <person name="Yadav S."/>
            <person name="Singh R."/>
            <person name="Sundharam S.S."/>
            <person name="Chaudhary S."/>
            <person name="Krishnamurthi S."/>
            <person name="Patil S.A."/>
        </authorList>
    </citation>
    <scope>NUCLEOTIDE SEQUENCE</scope>
    <source>
        <strain evidence="12">SAP-1</strain>
    </source>
</reference>
<dbReference type="SUPFAM" id="SSF158544">
    <property type="entry name" value="GspK insert domain-like"/>
    <property type="match status" value="1"/>
</dbReference>
<dbReference type="InterPro" id="IPR045584">
    <property type="entry name" value="Pilin-like"/>
</dbReference>
<dbReference type="InterPro" id="IPR049031">
    <property type="entry name" value="T2SSK_SAM-like_1st"/>
</dbReference>
<keyword evidence="13" id="KW-1185">Reference proteome</keyword>
<keyword evidence="8" id="KW-1133">Transmembrane helix</keyword>
<evidence type="ECO:0000256" key="8">
    <source>
        <dbReference type="ARBA" id="ARBA00022989"/>
    </source>
</evidence>
<dbReference type="InterPro" id="IPR005628">
    <property type="entry name" value="GspK"/>
</dbReference>
<keyword evidence="9" id="KW-0472">Membrane</keyword>
<dbReference type="SUPFAM" id="SSF54523">
    <property type="entry name" value="Pili subunits"/>
    <property type="match status" value="1"/>
</dbReference>
<dbReference type="PIRSF" id="PIRSF002786">
    <property type="entry name" value="XcpX"/>
    <property type="match status" value="1"/>
</dbReference>
<dbReference type="Pfam" id="PF21687">
    <property type="entry name" value="T2SSK_1st"/>
    <property type="match status" value="1"/>
</dbReference>
<feature type="domain" description="T2SS protein K second SAM-like" evidence="10">
    <location>
        <begin position="214"/>
        <end position="260"/>
    </location>
</feature>
<dbReference type="Pfam" id="PF03934">
    <property type="entry name" value="T2SSK"/>
    <property type="match status" value="1"/>
</dbReference>
<comment type="subcellular location">
    <subcellularLocation>
        <location evidence="1">Cell inner membrane</location>
    </subcellularLocation>
</comment>
<evidence type="ECO:0000256" key="5">
    <source>
        <dbReference type="ARBA" id="ARBA00022519"/>
    </source>
</evidence>
<evidence type="ECO:0000256" key="4">
    <source>
        <dbReference type="ARBA" id="ARBA00022475"/>
    </source>
</evidence>
<sequence length="318" mass="36057">MKKPLLRQEKGMVLLLVLVVTALLSALLTEFAFSTLVDLRLVETYRDSTRSYYLARGGIRAGQMILREDQNHYDARNELWGQGVANFPVGDDGVITIDIEDLDGRLALNALVRGNNPEPVQRERLTRLFEHFDFDHPADMVAALIDWLDSDSEVYDQDGALGAESSYYLSLNPPYNARNGPMISLDELALVRGFTPEIVDQLRPHVSIYGSLRVNLNTATPEVIATLYFDDDRRIYLEEAEAIVAVRDLTPFETLADFQREFPGLWELFPTSSELTYSITFRSNYYRIRSQAWVNDGTRTVTAVVSKGDNKIHSLRVD</sequence>
<name>A0ABY5ZII5_9BACT</name>
<evidence type="ECO:0000256" key="1">
    <source>
        <dbReference type="ARBA" id="ARBA00004533"/>
    </source>
</evidence>
<dbReference type="Gene3D" id="1.10.40.60">
    <property type="entry name" value="EpsJ-like"/>
    <property type="match status" value="2"/>
</dbReference>
<evidence type="ECO:0000313" key="13">
    <source>
        <dbReference type="Proteomes" id="UP001060414"/>
    </source>
</evidence>
<feature type="domain" description="T2SS protein K first SAM-like" evidence="11">
    <location>
        <begin position="104"/>
        <end position="209"/>
    </location>
</feature>
<protein>
    <submittedName>
        <fullName evidence="12">Type II secretion system minor pseudopilin GspK</fullName>
    </submittedName>
</protein>
<dbReference type="InterPro" id="IPR049179">
    <property type="entry name" value="T2SSK_SAM-like_2nd"/>
</dbReference>
<keyword evidence="5" id="KW-0997">Cell inner membrane</keyword>
<evidence type="ECO:0000313" key="12">
    <source>
        <dbReference type="EMBL" id="UWZ78521.1"/>
    </source>
</evidence>
<keyword evidence="4" id="KW-1003">Cell membrane</keyword>
<organism evidence="12 13">
    <name type="scientific">Geoalkalibacter halelectricus</name>
    <dbReference type="NCBI Taxonomy" id="2847045"/>
    <lineage>
        <taxon>Bacteria</taxon>
        <taxon>Pseudomonadati</taxon>
        <taxon>Thermodesulfobacteriota</taxon>
        <taxon>Desulfuromonadia</taxon>
        <taxon>Desulfuromonadales</taxon>
        <taxon>Geoalkalibacteraceae</taxon>
        <taxon>Geoalkalibacter</taxon>
    </lineage>
</organism>
<keyword evidence="6" id="KW-0812">Transmembrane</keyword>
<dbReference type="PANTHER" id="PTHR38831">
    <property type="entry name" value="TYPE II SECRETION SYSTEM PROTEIN K"/>
    <property type="match status" value="1"/>
</dbReference>
<gene>
    <name evidence="12" type="primary">gspK</name>
    <name evidence="12" type="ORF">L9S41_12635</name>
</gene>
<dbReference type="NCBIfam" id="NF037980">
    <property type="entry name" value="T2SS_GspK"/>
    <property type="match status" value="1"/>
</dbReference>
<evidence type="ECO:0000256" key="3">
    <source>
        <dbReference type="ARBA" id="ARBA00022448"/>
    </source>
</evidence>
<keyword evidence="7" id="KW-0653">Protein transport</keyword>
<accession>A0ABY5ZII5</accession>
<dbReference type="InterPro" id="IPR038072">
    <property type="entry name" value="GspK_central_sf"/>
</dbReference>
<evidence type="ECO:0000256" key="2">
    <source>
        <dbReference type="ARBA" id="ARBA00007246"/>
    </source>
</evidence>
<evidence type="ECO:0000259" key="10">
    <source>
        <dbReference type="Pfam" id="PF03934"/>
    </source>
</evidence>
<proteinExistence type="inferred from homology"/>
<comment type="similarity">
    <text evidence="2">Belongs to the GSP K family.</text>
</comment>
<evidence type="ECO:0000256" key="6">
    <source>
        <dbReference type="ARBA" id="ARBA00022692"/>
    </source>
</evidence>
<dbReference type="Proteomes" id="UP001060414">
    <property type="component" value="Chromosome"/>
</dbReference>
<keyword evidence="3" id="KW-0813">Transport</keyword>
<dbReference type="Gene3D" id="3.30.1300.30">
    <property type="entry name" value="GSPII I/J protein-like"/>
    <property type="match status" value="1"/>
</dbReference>
<dbReference type="PANTHER" id="PTHR38831:SF2">
    <property type="entry name" value="TYPE II SECRETION SYSTEM PROTEIN K"/>
    <property type="match status" value="1"/>
</dbReference>
<dbReference type="EMBL" id="CP092109">
    <property type="protein sequence ID" value="UWZ78521.1"/>
    <property type="molecule type" value="Genomic_DNA"/>
</dbReference>
<evidence type="ECO:0000256" key="9">
    <source>
        <dbReference type="ARBA" id="ARBA00023136"/>
    </source>
</evidence>
<dbReference type="RefSeq" id="WP_260746875.1">
    <property type="nucleotide sequence ID" value="NZ_CP092109.1"/>
</dbReference>